<evidence type="ECO:0000313" key="1">
    <source>
        <dbReference type="EMBL" id="PPQ29358.1"/>
    </source>
</evidence>
<dbReference type="OrthoDB" id="8226336at2"/>
<name>A0A2S6N414_RHOGL</name>
<accession>A0A2S6N414</accession>
<dbReference type="EMBL" id="NHRY01000229">
    <property type="protein sequence ID" value="PPQ29358.1"/>
    <property type="molecule type" value="Genomic_DNA"/>
</dbReference>
<comment type="caution">
    <text evidence="1">The sequence shown here is derived from an EMBL/GenBank/DDBJ whole genome shotgun (WGS) entry which is preliminary data.</text>
</comment>
<keyword evidence="2" id="KW-1185">Reference proteome</keyword>
<dbReference type="AlphaFoldDB" id="A0A2S6N414"/>
<evidence type="ECO:0000313" key="2">
    <source>
        <dbReference type="Proteomes" id="UP000239724"/>
    </source>
</evidence>
<protein>
    <submittedName>
        <fullName evidence="1">Uncharacterized protein</fullName>
    </submittedName>
</protein>
<reference evidence="1 2" key="1">
    <citation type="journal article" date="2018" name="Arch. Microbiol.">
        <title>New insights into the metabolic potential of the phototrophic purple bacterium Rhodopila globiformis DSM 161(T) from its draft genome sequence and evidence for a vanadium-dependent nitrogenase.</title>
        <authorList>
            <person name="Imhoff J.F."/>
            <person name="Rahn T."/>
            <person name="Kunzel S."/>
            <person name="Neulinger S.C."/>
        </authorList>
    </citation>
    <scope>NUCLEOTIDE SEQUENCE [LARGE SCALE GENOMIC DNA]</scope>
    <source>
        <strain evidence="1 2">DSM 161</strain>
    </source>
</reference>
<dbReference type="RefSeq" id="WP_104520975.1">
    <property type="nucleotide sequence ID" value="NZ_NHRY01000229.1"/>
</dbReference>
<dbReference type="Proteomes" id="UP000239724">
    <property type="component" value="Unassembled WGS sequence"/>
</dbReference>
<gene>
    <name evidence="1" type="ORF">CCS01_22040</name>
</gene>
<proteinExistence type="predicted"/>
<organism evidence="1 2">
    <name type="scientific">Rhodopila globiformis</name>
    <name type="common">Rhodopseudomonas globiformis</name>
    <dbReference type="NCBI Taxonomy" id="1071"/>
    <lineage>
        <taxon>Bacteria</taxon>
        <taxon>Pseudomonadati</taxon>
        <taxon>Pseudomonadota</taxon>
        <taxon>Alphaproteobacteria</taxon>
        <taxon>Acetobacterales</taxon>
        <taxon>Acetobacteraceae</taxon>
        <taxon>Rhodopila</taxon>
    </lineage>
</organism>
<sequence>MSAPWQYQIRVNLTDDHAGLARSDPGNLALKPLTEILNRHHATLKCQLDAFAAYVAEAEKEGADEFPLYKWTKATLDDPEKTAKHSRSFTLHVRGHEVYPEDTADALAADLRPLAGGAIVARLSKHDTNPANNLPIPPEYR</sequence>